<name>A0A671X5J3_SPAAU</name>
<feature type="transmembrane region" description="Helical" evidence="13">
    <location>
        <begin position="343"/>
        <end position="361"/>
    </location>
</feature>
<evidence type="ECO:0000256" key="5">
    <source>
        <dbReference type="ARBA" id="ARBA00022692"/>
    </source>
</evidence>
<dbReference type="GO" id="GO:0061462">
    <property type="term" value="P:protein localization to lysosome"/>
    <property type="evidence" value="ECO:0007669"/>
    <property type="project" value="TreeGrafter"/>
</dbReference>
<evidence type="ECO:0000256" key="13">
    <source>
        <dbReference type="SAM" id="Phobius"/>
    </source>
</evidence>
<evidence type="ECO:0000256" key="6">
    <source>
        <dbReference type="ARBA" id="ARBA00022989"/>
    </source>
</evidence>
<feature type="transmembrane region" description="Helical" evidence="13">
    <location>
        <begin position="12"/>
        <end position="33"/>
    </location>
</feature>
<feature type="transmembrane region" description="Helical" evidence="13">
    <location>
        <begin position="373"/>
        <end position="392"/>
    </location>
</feature>
<accession>A0A671X5J3</accession>
<feature type="coiled-coil region" evidence="12">
    <location>
        <begin position="204"/>
        <end position="259"/>
    </location>
</feature>
<keyword evidence="5 13" id="KW-0812">Transmembrane</keyword>
<dbReference type="Pfam" id="PF04791">
    <property type="entry name" value="LMBR1"/>
    <property type="match status" value="1"/>
</dbReference>
<dbReference type="Ensembl" id="ENSSAUT00010046466.1">
    <property type="protein sequence ID" value="ENSSAUP00010044170.1"/>
    <property type="gene ID" value="ENSSAUG00010018211.1"/>
</dbReference>
<keyword evidence="7 13" id="KW-0472">Membrane</keyword>
<comment type="similarity">
    <text evidence="2">Belongs to the LIMR family. LMBRD1 subfamily.</text>
</comment>
<evidence type="ECO:0000256" key="12">
    <source>
        <dbReference type="SAM" id="Coils"/>
    </source>
</evidence>
<gene>
    <name evidence="14" type="primary">LMBRD1</name>
    <name evidence="14" type="synonym">lmbrd1</name>
</gene>
<dbReference type="GO" id="GO:0005765">
    <property type="term" value="C:lysosomal membrane"/>
    <property type="evidence" value="ECO:0007669"/>
    <property type="project" value="UniProtKB-SubCell"/>
</dbReference>
<keyword evidence="3" id="KW-0813">Transport</keyword>
<proteinExistence type="inferred from homology"/>
<keyword evidence="8" id="KW-0458">Lysosome</keyword>
<evidence type="ECO:0000256" key="4">
    <source>
        <dbReference type="ARBA" id="ARBA00022628"/>
    </source>
</evidence>
<dbReference type="PANTHER" id="PTHR16130:SF2">
    <property type="entry name" value="LYSOSOMAL COBALAMIN TRANSPORT ESCORT PROTEIN LMBD1"/>
    <property type="match status" value="1"/>
</dbReference>
<dbReference type="Proteomes" id="UP000472265">
    <property type="component" value="Chromosome 15"/>
</dbReference>
<keyword evidence="15" id="KW-1185">Reference proteome</keyword>
<evidence type="ECO:0000256" key="1">
    <source>
        <dbReference type="ARBA" id="ARBA00004155"/>
    </source>
</evidence>
<evidence type="ECO:0000256" key="2">
    <source>
        <dbReference type="ARBA" id="ARBA00009901"/>
    </source>
</evidence>
<evidence type="ECO:0000256" key="10">
    <source>
        <dbReference type="ARBA" id="ARBA00039618"/>
    </source>
</evidence>
<organism evidence="14 15">
    <name type="scientific">Sparus aurata</name>
    <name type="common">Gilthead sea bream</name>
    <dbReference type="NCBI Taxonomy" id="8175"/>
    <lineage>
        <taxon>Eukaryota</taxon>
        <taxon>Metazoa</taxon>
        <taxon>Chordata</taxon>
        <taxon>Craniata</taxon>
        <taxon>Vertebrata</taxon>
        <taxon>Euteleostomi</taxon>
        <taxon>Actinopterygii</taxon>
        <taxon>Neopterygii</taxon>
        <taxon>Teleostei</taxon>
        <taxon>Neoteleostei</taxon>
        <taxon>Acanthomorphata</taxon>
        <taxon>Eupercaria</taxon>
        <taxon>Spariformes</taxon>
        <taxon>Sparidae</taxon>
        <taxon>Sparus</taxon>
    </lineage>
</organism>
<dbReference type="AlphaFoldDB" id="A0A671X5J3"/>
<feature type="transmembrane region" description="Helical" evidence="13">
    <location>
        <begin position="113"/>
        <end position="133"/>
    </location>
</feature>
<keyword evidence="9" id="KW-0170">Cobalt</keyword>
<feature type="transmembrane region" description="Helical" evidence="13">
    <location>
        <begin position="276"/>
        <end position="295"/>
    </location>
</feature>
<keyword evidence="4" id="KW-0846">Cobalamin</keyword>
<sequence>NFLQGIIRQESEVVSTITAICALAIALITSALLPVDIFLVSFMKYPNGTYKEWAANNETRGQIEDTVLYGYYTLYSIILFCVFLWIPFVYFYYEERDDDNVNKCSQVKNALKYTIGFAIVCVVLLLIGAFVPLEPPPSQNSTQWEKVQYLFEELGSSHGLPALSFSISSLTLIGMLAVITYTAYGMSVLPLNLIKGTRSVVYERLENTEDIDDVEHQIEKLKSKCNDGRPLSSRDRHNLQELESKLQVLQRRGRHLEIAERNCCTKVGSALRPIKILLGIFFILVALLFTVALFISNLDKALHSAGISSGFIVFGTNLTNPLNELLLALQPVTKDVLLCYLEIYDLFILNCTLPFSLFQLYKIRPKRTRPQALLFLCMILLLIVLHTSYMIYSLAPQYVMYGSQKYLVFIRMFLCFSLSPPDQCIVTRSYLFLHKFWFFSTIYYFGNWAFIGAFLIGLAVSCCRGKKSVIEGEVEADDSDLSDDEYVH</sequence>
<keyword evidence="6 13" id="KW-1133">Transmembrane helix</keyword>
<reference evidence="14" key="1">
    <citation type="submission" date="2021-04" db="EMBL/GenBank/DDBJ databases">
        <authorList>
            <consortium name="Wellcome Sanger Institute Data Sharing"/>
        </authorList>
    </citation>
    <scope>NUCLEOTIDE SEQUENCE [LARGE SCALE GENOMIC DNA]</scope>
</reference>
<dbReference type="GeneTree" id="ENSGT00390000002581"/>
<dbReference type="InterPro" id="IPR050854">
    <property type="entry name" value="LMBD1_LysCbl_Transport"/>
</dbReference>
<feature type="transmembrane region" description="Helical" evidence="13">
    <location>
        <begin position="436"/>
        <end position="460"/>
    </location>
</feature>
<dbReference type="GO" id="GO:0031419">
    <property type="term" value="F:cobalamin binding"/>
    <property type="evidence" value="ECO:0007669"/>
    <property type="project" value="UniProtKB-KW"/>
</dbReference>
<evidence type="ECO:0000313" key="14">
    <source>
        <dbReference type="Ensembl" id="ENSSAUP00010044170.1"/>
    </source>
</evidence>
<evidence type="ECO:0000313" key="15">
    <source>
        <dbReference type="Proteomes" id="UP000472265"/>
    </source>
</evidence>
<comment type="subcellular location">
    <subcellularLocation>
        <location evidence="1">Lysosome membrane</location>
        <topology evidence="1">Multi-pass membrane protein</topology>
    </subcellularLocation>
</comment>
<evidence type="ECO:0000256" key="9">
    <source>
        <dbReference type="ARBA" id="ARBA00023285"/>
    </source>
</evidence>
<reference evidence="14" key="2">
    <citation type="submission" date="2025-08" db="UniProtKB">
        <authorList>
            <consortium name="Ensembl"/>
        </authorList>
    </citation>
    <scope>IDENTIFICATION</scope>
</reference>
<evidence type="ECO:0000256" key="8">
    <source>
        <dbReference type="ARBA" id="ARBA00023228"/>
    </source>
</evidence>
<feature type="transmembrane region" description="Helical" evidence="13">
    <location>
        <begin position="162"/>
        <end position="184"/>
    </location>
</feature>
<reference evidence="14" key="3">
    <citation type="submission" date="2025-09" db="UniProtKB">
        <authorList>
            <consortium name="Ensembl"/>
        </authorList>
    </citation>
    <scope>IDENTIFICATION</scope>
</reference>
<feature type="transmembrane region" description="Helical" evidence="13">
    <location>
        <begin position="72"/>
        <end position="93"/>
    </location>
</feature>
<evidence type="ECO:0000256" key="7">
    <source>
        <dbReference type="ARBA" id="ARBA00023136"/>
    </source>
</evidence>
<protein>
    <recommendedName>
        <fullName evidence="10">Lysosomal cobalamin transport escort protein LMBD1</fullName>
    </recommendedName>
    <alternativeName>
        <fullName evidence="11">LMBR1 domain-containing protein 1</fullName>
    </alternativeName>
</protein>
<dbReference type="PANTHER" id="PTHR16130">
    <property type="entry name" value="LYSOSOMAL COBALAMIN TRANSPORTER-RELATED"/>
    <property type="match status" value="1"/>
</dbReference>
<evidence type="ECO:0000256" key="11">
    <source>
        <dbReference type="ARBA" id="ARBA00042599"/>
    </source>
</evidence>
<keyword evidence="12" id="KW-0175">Coiled coil</keyword>
<dbReference type="InterPro" id="IPR006876">
    <property type="entry name" value="LMBR1-like_membr_prot"/>
</dbReference>
<evidence type="ECO:0000256" key="3">
    <source>
        <dbReference type="ARBA" id="ARBA00022448"/>
    </source>
</evidence>